<evidence type="ECO:0000313" key="9">
    <source>
        <dbReference type="EMBL" id="QDU80625.1"/>
    </source>
</evidence>
<keyword evidence="3 9" id="KW-0808">Transferase</keyword>
<dbReference type="Gene3D" id="1.10.510.10">
    <property type="entry name" value="Transferase(Phosphotransferase) domain 1"/>
    <property type="match status" value="1"/>
</dbReference>
<dbReference type="EMBL" id="CP036281">
    <property type="protein sequence ID" value="QDU80625.1"/>
    <property type="molecule type" value="Genomic_DNA"/>
</dbReference>
<dbReference type="Proteomes" id="UP000317178">
    <property type="component" value="Chromosome"/>
</dbReference>
<keyword evidence="10" id="KW-1185">Reference proteome</keyword>
<dbReference type="AlphaFoldDB" id="A0A518CN24"/>
<keyword evidence="6 7" id="KW-0067">ATP-binding</keyword>
<dbReference type="InterPro" id="IPR011009">
    <property type="entry name" value="Kinase-like_dom_sf"/>
</dbReference>
<keyword evidence="4 7" id="KW-0547">Nucleotide-binding</keyword>
<organism evidence="9 10">
    <name type="scientific">Polystyrenella longa</name>
    <dbReference type="NCBI Taxonomy" id="2528007"/>
    <lineage>
        <taxon>Bacteria</taxon>
        <taxon>Pseudomonadati</taxon>
        <taxon>Planctomycetota</taxon>
        <taxon>Planctomycetia</taxon>
        <taxon>Planctomycetales</taxon>
        <taxon>Planctomycetaceae</taxon>
        <taxon>Polystyrenella</taxon>
    </lineage>
</organism>
<name>A0A518CN24_9PLAN</name>
<dbReference type="Pfam" id="PF00069">
    <property type="entry name" value="Pkinase"/>
    <property type="match status" value="1"/>
</dbReference>
<dbReference type="PANTHER" id="PTHR43289:SF6">
    <property type="entry name" value="SERINE_THREONINE-PROTEIN KINASE NEKL-3"/>
    <property type="match status" value="1"/>
</dbReference>
<dbReference type="SMART" id="SM00220">
    <property type="entry name" value="S_TKc"/>
    <property type="match status" value="1"/>
</dbReference>
<evidence type="ECO:0000256" key="4">
    <source>
        <dbReference type="ARBA" id="ARBA00022741"/>
    </source>
</evidence>
<evidence type="ECO:0000256" key="1">
    <source>
        <dbReference type="ARBA" id="ARBA00012513"/>
    </source>
</evidence>
<dbReference type="PROSITE" id="PS00107">
    <property type="entry name" value="PROTEIN_KINASE_ATP"/>
    <property type="match status" value="1"/>
</dbReference>
<dbReference type="EC" id="2.7.11.1" evidence="1"/>
<dbReference type="KEGG" id="plon:Pla110_23560"/>
<dbReference type="SUPFAM" id="SSF56112">
    <property type="entry name" value="Protein kinase-like (PK-like)"/>
    <property type="match status" value="1"/>
</dbReference>
<accession>A0A518CN24</accession>
<evidence type="ECO:0000313" key="10">
    <source>
        <dbReference type="Proteomes" id="UP000317178"/>
    </source>
</evidence>
<evidence type="ECO:0000256" key="5">
    <source>
        <dbReference type="ARBA" id="ARBA00022777"/>
    </source>
</evidence>
<feature type="domain" description="Protein kinase" evidence="8">
    <location>
        <begin position="103"/>
        <end position="364"/>
    </location>
</feature>
<dbReference type="RefSeq" id="WP_197440142.1">
    <property type="nucleotide sequence ID" value="NZ_CP036281.1"/>
</dbReference>
<evidence type="ECO:0000256" key="6">
    <source>
        <dbReference type="ARBA" id="ARBA00022840"/>
    </source>
</evidence>
<proteinExistence type="predicted"/>
<reference evidence="9 10" key="1">
    <citation type="submission" date="2019-02" db="EMBL/GenBank/DDBJ databases">
        <title>Deep-cultivation of Planctomycetes and their phenomic and genomic characterization uncovers novel biology.</title>
        <authorList>
            <person name="Wiegand S."/>
            <person name="Jogler M."/>
            <person name="Boedeker C."/>
            <person name="Pinto D."/>
            <person name="Vollmers J."/>
            <person name="Rivas-Marin E."/>
            <person name="Kohn T."/>
            <person name="Peeters S.H."/>
            <person name="Heuer A."/>
            <person name="Rast P."/>
            <person name="Oberbeckmann S."/>
            <person name="Bunk B."/>
            <person name="Jeske O."/>
            <person name="Meyerdierks A."/>
            <person name="Storesund J.E."/>
            <person name="Kallscheuer N."/>
            <person name="Luecker S."/>
            <person name="Lage O.M."/>
            <person name="Pohl T."/>
            <person name="Merkel B.J."/>
            <person name="Hornburger P."/>
            <person name="Mueller R.-W."/>
            <person name="Bruemmer F."/>
            <person name="Labrenz M."/>
            <person name="Spormann A.M."/>
            <person name="Op den Camp H."/>
            <person name="Overmann J."/>
            <person name="Amann R."/>
            <person name="Jetten M.S.M."/>
            <person name="Mascher T."/>
            <person name="Medema M.H."/>
            <person name="Devos D.P."/>
            <person name="Kaster A.-K."/>
            <person name="Ovreas L."/>
            <person name="Rohde M."/>
            <person name="Galperin M.Y."/>
            <person name="Jogler C."/>
        </authorList>
    </citation>
    <scope>NUCLEOTIDE SEQUENCE [LARGE SCALE GENOMIC DNA]</scope>
    <source>
        <strain evidence="9 10">Pla110</strain>
    </source>
</reference>
<protein>
    <recommendedName>
        <fullName evidence="1">non-specific serine/threonine protein kinase</fullName>
        <ecNumber evidence="1">2.7.11.1</ecNumber>
    </recommendedName>
</protein>
<evidence type="ECO:0000256" key="3">
    <source>
        <dbReference type="ARBA" id="ARBA00022679"/>
    </source>
</evidence>
<evidence type="ECO:0000259" key="8">
    <source>
        <dbReference type="PROSITE" id="PS50011"/>
    </source>
</evidence>
<dbReference type="InterPro" id="IPR000719">
    <property type="entry name" value="Prot_kinase_dom"/>
</dbReference>
<dbReference type="PANTHER" id="PTHR43289">
    <property type="entry name" value="MITOGEN-ACTIVATED PROTEIN KINASE KINASE KINASE 20-RELATED"/>
    <property type="match status" value="1"/>
</dbReference>
<dbReference type="InterPro" id="IPR017441">
    <property type="entry name" value="Protein_kinase_ATP_BS"/>
</dbReference>
<dbReference type="PROSITE" id="PS00108">
    <property type="entry name" value="PROTEIN_KINASE_ST"/>
    <property type="match status" value="1"/>
</dbReference>
<keyword evidence="5 9" id="KW-0418">Kinase</keyword>
<dbReference type="GO" id="GO:0005524">
    <property type="term" value="F:ATP binding"/>
    <property type="evidence" value="ECO:0007669"/>
    <property type="project" value="UniProtKB-UniRule"/>
</dbReference>
<feature type="binding site" evidence="7">
    <location>
        <position position="132"/>
    </location>
    <ligand>
        <name>ATP</name>
        <dbReference type="ChEBI" id="CHEBI:30616"/>
    </ligand>
</feature>
<dbReference type="PROSITE" id="PS50011">
    <property type="entry name" value="PROTEIN_KINASE_DOM"/>
    <property type="match status" value="1"/>
</dbReference>
<dbReference type="FunFam" id="1.10.510.10:FF:000021">
    <property type="entry name" value="Serine/threonine protein kinase"/>
    <property type="match status" value="1"/>
</dbReference>
<gene>
    <name evidence="9" type="primary">pknB_7</name>
    <name evidence="9" type="ORF">Pla110_23560</name>
</gene>
<dbReference type="InterPro" id="IPR008271">
    <property type="entry name" value="Ser/Thr_kinase_AS"/>
</dbReference>
<dbReference type="CDD" id="cd14014">
    <property type="entry name" value="STKc_PknB_like"/>
    <property type="match status" value="1"/>
</dbReference>
<evidence type="ECO:0000256" key="7">
    <source>
        <dbReference type="PROSITE-ProRule" id="PRU10141"/>
    </source>
</evidence>
<keyword evidence="2" id="KW-0723">Serine/threonine-protein kinase</keyword>
<sequence length="517" mass="57443">MSNQQVHCDDMQLNLLLSGDIDSNEVQLWTTHIDHCQQCQDRLTAKASDEQGWQDISAFLREGYKSDRGISHEQRSQTRAFVPDLNFLEKPPHPELLGQLGRYQIEKVIGCGGMGIVLKGHDTELNRPVAVKVLAAYLANSGAARQRFAREGRAAAAIVHEHVVGIHNVETQTEVPYLVMQYIPGDSLQTRVDRQGPLTVTEILRIGMQAAAGLSAAHAQGVVHRDIKPSNILLEQGVDRAMLTDFGLARAADDATLTRSGIIAGTPHYMSPEQASGLTIDHRSDLFSLGALLYFMATGHPPFRAEQPLAVLNRICNDRHRPVWENNADIPDDLSDVINQLLQKKPEKRFATAAQVQEALRQLLEKSQQPGAFRRRTPIRRWLNNHKTPLISSLLMAGLLALVGINWYLAKGPTQPPFVLLESDQTPEEVTSKSPQPVFVAPRNPFDVEAATMAIQFLDIQPSQQFAADLLLTQQQLDQLETMQSESVLSSPTSTTNPEWTQELDEIENSLNNLEQN</sequence>
<dbReference type="GO" id="GO:0004674">
    <property type="term" value="F:protein serine/threonine kinase activity"/>
    <property type="evidence" value="ECO:0007669"/>
    <property type="project" value="UniProtKB-KW"/>
</dbReference>
<dbReference type="Gene3D" id="3.30.200.20">
    <property type="entry name" value="Phosphorylase Kinase, domain 1"/>
    <property type="match status" value="1"/>
</dbReference>
<evidence type="ECO:0000256" key="2">
    <source>
        <dbReference type="ARBA" id="ARBA00022527"/>
    </source>
</evidence>